<evidence type="ECO:0000313" key="1">
    <source>
        <dbReference type="EMBL" id="MFB9330051.1"/>
    </source>
</evidence>
<dbReference type="Proteomes" id="UP001589747">
    <property type="component" value="Unassembled WGS sequence"/>
</dbReference>
<accession>A0ABV5KXY2</accession>
<proteinExistence type="predicted"/>
<organism evidence="1 2">
    <name type="scientific">Paenibacillus aurantiacus</name>
    <dbReference type="NCBI Taxonomy" id="1936118"/>
    <lineage>
        <taxon>Bacteria</taxon>
        <taxon>Bacillati</taxon>
        <taxon>Bacillota</taxon>
        <taxon>Bacilli</taxon>
        <taxon>Bacillales</taxon>
        <taxon>Paenibacillaceae</taxon>
        <taxon>Paenibacillus</taxon>
    </lineage>
</organism>
<dbReference type="RefSeq" id="WP_377500876.1">
    <property type="nucleotide sequence ID" value="NZ_JBHMDO010000047.1"/>
</dbReference>
<protein>
    <recommendedName>
        <fullName evidence="3">Helix-turn-helix domain-containing protein</fullName>
    </recommendedName>
</protein>
<dbReference type="EMBL" id="JBHMDO010000047">
    <property type="protein sequence ID" value="MFB9330051.1"/>
    <property type="molecule type" value="Genomic_DNA"/>
</dbReference>
<evidence type="ECO:0000313" key="2">
    <source>
        <dbReference type="Proteomes" id="UP001589747"/>
    </source>
</evidence>
<name>A0ABV5KXY2_9BACL</name>
<evidence type="ECO:0008006" key="3">
    <source>
        <dbReference type="Google" id="ProtNLM"/>
    </source>
</evidence>
<gene>
    <name evidence="1" type="ORF">ACFFSY_29260</name>
</gene>
<reference evidence="1 2" key="1">
    <citation type="submission" date="2024-09" db="EMBL/GenBank/DDBJ databases">
        <authorList>
            <person name="Sun Q."/>
            <person name="Mori K."/>
        </authorList>
    </citation>
    <scope>NUCLEOTIDE SEQUENCE [LARGE SCALE GENOMIC DNA]</scope>
    <source>
        <strain evidence="1 2">TISTR 2452</strain>
    </source>
</reference>
<sequence>MNSHDYYITPAEYEAAALIGIRPALLEVRIRTLAWSKQRAMTTPPHKKKPLKDWVEVAEANGICYSTLRYRANRLGWDIERAATQPLQDRKAQAKRAYEASRKYPVEFYRLAVQNGIEERTFHRRMKNGWDPHTAATRAPITPRECGLMTKAKRNTMLRFFPHRKGVLHARTSN</sequence>
<comment type="caution">
    <text evidence="1">The sequence shown here is derived from an EMBL/GenBank/DDBJ whole genome shotgun (WGS) entry which is preliminary data.</text>
</comment>
<keyword evidence="2" id="KW-1185">Reference proteome</keyword>